<dbReference type="Pfam" id="PF00126">
    <property type="entry name" value="HTH_1"/>
    <property type="match status" value="1"/>
</dbReference>
<keyword evidence="2" id="KW-0805">Transcription regulation</keyword>
<evidence type="ECO:0000313" key="6">
    <source>
        <dbReference type="EMBL" id="ANN80483.1"/>
    </source>
</evidence>
<dbReference type="PRINTS" id="PR00039">
    <property type="entry name" value="HTHLYSR"/>
</dbReference>
<proteinExistence type="inferred from homology"/>
<dbReference type="InterPro" id="IPR036390">
    <property type="entry name" value="WH_DNA-bd_sf"/>
</dbReference>
<organism evidence="6 7">
    <name type="scientific">Bordetella flabilis</name>
    <dbReference type="NCBI Taxonomy" id="463014"/>
    <lineage>
        <taxon>Bacteria</taxon>
        <taxon>Pseudomonadati</taxon>
        <taxon>Pseudomonadota</taxon>
        <taxon>Betaproteobacteria</taxon>
        <taxon>Burkholderiales</taxon>
        <taxon>Alcaligenaceae</taxon>
        <taxon>Bordetella</taxon>
    </lineage>
</organism>
<evidence type="ECO:0000313" key="7">
    <source>
        <dbReference type="Proteomes" id="UP000091926"/>
    </source>
</evidence>
<dbReference type="PANTHER" id="PTHR30126">
    <property type="entry name" value="HTH-TYPE TRANSCRIPTIONAL REGULATOR"/>
    <property type="match status" value="1"/>
</dbReference>
<evidence type="ECO:0000256" key="1">
    <source>
        <dbReference type="ARBA" id="ARBA00009437"/>
    </source>
</evidence>
<dbReference type="KEGG" id="bfz:BAU07_13450"/>
<name>A0A193GLN9_9BORD</name>
<accession>A0A193GLN9</accession>
<dbReference type="SUPFAM" id="SSF46785">
    <property type="entry name" value="Winged helix' DNA-binding domain"/>
    <property type="match status" value="1"/>
</dbReference>
<dbReference type="EMBL" id="CP016172">
    <property type="protein sequence ID" value="ANN80483.1"/>
    <property type="molecule type" value="Genomic_DNA"/>
</dbReference>
<dbReference type="PROSITE" id="PS50931">
    <property type="entry name" value="HTH_LYSR"/>
    <property type="match status" value="1"/>
</dbReference>
<sequence>MVANGFNVSRTADALFTTQPGVSKMIRALERELGVEVFLRRGNRLVGLTEAGQEAWQLARRILQDASTLRQLGQGEGHGAPTRGTLRIGTTHIHARYRLLDVTERFLRAHPYVQIEYVVGTPAEIHASVRDGSLDIGLSTMPDSVPPGILALKAYDMKRCLVVPTGHPLLDVAEITLEELARWPWIVHNESLTSGAVVQRTFQAHGLQPRIVMRAMDVDVMKAYIARGIGIAVLQQMAMDGDACPRLRRIEVGNLFPSSAAMVIVRSDHLLKKFAFDFVRILIPRTKPKAIAEALNMAVMRP</sequence>
<gene>
    <name evidence="6" type="ORF">BAU07_13450</name>
</gene>
<keyword evidence="7" id="KW-1185">Reference proteome</keyword>
<evidence type="ECO:0000256" key="4">
    <source>
        <dbReference type="ARBA" id="ARBA00023163"/>
    </source>
</evidence>
<dbReference type="GO" id="GO:0019344">
    <property type="term" value="P:cysteine biosynthetic process"/>
    <property type="evidence" value="ECO:0007669"/>
    <property type="project" value="TreeGrafter"/>
</dbReference>
<dbReference type="SUPFAM" id="SSF53850">
    <property type="entry name" value="Periplasmic binding protein-like II"/>
    <property type="match status" value="1"/>
</dbReference>
<dbReference type="STRING" id="463014.BAU07_13450"/>
<dbReference type="Proteomes" id="UP000091926">
    <property type="component" value="Chromosome"/>
</dbReference>
<dbReference type="AlphaFoldDB" id="A0A193GLN9"/>
<dbReference type="Gene3D" id="1.10.10.10">
    <property type="entry name" value="Winged helix-like DNA-binding domain superfamily/Winged helix DNA-binding domain"/>
    <property type="match status" value="1"/>
</dbReference>
<dbReference type="Gene3D" id="3.40.190.10">
    <property type="entry name" value="Periplasmic binding protein-like II"/>
    <property type="match status" value="2"/>
</dbReference>
<keyword evidence="4" id="KW-0804">Transcription</keyword>
<evidence type="ECO:0000256" key="2">
    <source>
        <dbReference type="ARBA" id="ARBA00023015"/>
    </source>
</evidence>
<dbReference type="Pfam" id="PF03466">
    <property type="entry name" value="LysR_substrate"/>
    <property type="match status" value="1"/>
</dbReference>
<dbReference type="PANTHER" id="PTHR30126:SF6">
    <property type="entry name" value="HTH-TYPE TRANSCRIPTIONAL REGULATOR CYSB-RELATED"/>
    <property type="match status" value="1"/>
</dbReference>
<evidence type="ECO:0000256" key="3">
    <source>
        <dbReference type="ARBA" id="ARBA00023125"/>
    </source>
</evidence>
<dbReference type="GO" id="GO:0000976">
    <property type="term" value="F:transcription cis-regulatory region binding"/>
    <property type="evidence" value="ECO:0007669"/>
    <property type="project" value="TreeGrafter"/>
</dbReference>
<dbReference type="InterPro" id="IPR005119">
    <property type="entry name" value="LysR_subst-bd"/>
</dbReference>
<keyword evidence="3" id="KW-0238">DNA-binding</keyword>
<protein>
    <recommendedName>
        <fullName evidence="5">HTH lysR-type domain-containing protein</fullName>
    </recommendedName>
</protein>
<reference evidence="6 7" key="1">
    <citation type="submission" date="2016-06" db="EMBL/GenBank/DDBJ databases">
        <title>Complete genome sequences of Bordetella bronchialis and Bordetella flabilis.</title>
        <authorList>
            <person name="LiPuma J.J."/>
            <person name="Spilker T."/>
        </authorList>
    </citation>
    <scope>NUCLEOTIDE SEQUENCE [LARGE SCALE GENOMIC DNA]</scope>
    <source>
        <strain evidence="6 7">AU10664</strain>
    </source>
</reference>
<evidence type="ECO:0000259" key="5">
    <source>
        <dbReference type="PROSITE" id="PS50931"/>
    </source>
</evidence>
<dbReference type="InterPro" id="IPR036388">
    <property type="entry name" value="WH-like_DNA-bd_sf"/>
</dbReference>
<feature type="domain" description="HTH lysR-type" evidence="5">
    <location>
        <begin position="1"/>
        <end position="48"/>
    </location>
</feature>
<dbReference type="InterPro" id="IPR000847">
    <property type="entry name" value="LysR_HTH_N"/>
</dbReference>
<comment type="similarity">
    <text evidence="1">Belongs to the LysR transcriptional regulatory family.</text>
</comment>
<dbReference type="GO" id="GO:0003700">
    <property type="term" value="F:DNA-binding transcription factor activity"/>
    <property type="evidence" value="ECO:0007669"/>
    <property type="project" value="InterPro"/>
</dbReference>